<organism evidence="2 3">
    <name type="scientific">Synaphobranchus kaupii</name>
    <name type="common">Kaup's arrowtooth eel</name>
    <dbReference type="NCBI Taxonomy" id="118154"/>
    <lineage>
        <taxon>Eukaryota</taxon>
        <taxon>Metazoa</taxon>
        <taxon>Chordata</taxon>
        <taxon>Craniata</taxon>
        <taxon>Vertebrata</taxon>
        <taxon>Euteleostomi</taxon>
        <taxon>Actinopterygii</taxon>
        <taxon>Neopterygii</taxon>
        <taxon>Teleostei</taxon>
        <taxon>Anguilliformes</taxon>
        <taxon>Synaphobranchidae</taxon>
        <taxon>Synaphobranchus</taxon>
    </lineage>
</organism>
<proteinExistence type="predicted"/>
<name>A0A9Q1F2W9_SYNKA</name>
<dbReference type="AlphaFoldDB" id="A0A9Q1F2W9"/>
<evidence type="ECO:0000313" key="3">
    <source>
        <dbReference type="Proteomes" id="UP001152622"/>
    </source>
</evidence>
<comment type="caution">
    <text evidence="2">The sequence shown here is derived from an EMBL/GenBank/DDBJ whole genome shotgun (WGS) entry which is preliminary data.</text>
</comment>
<evidence type="ECO:0000256" key="1">
    <source>
        <dbReference type="SAM" id="MobiDB-lite"/>
    </source>
</evidence>
<feature type="region of interest" description="Disordered" evidence="1">
    <location>
        <begin position="16"/>
        <end position="62"/>
    </location>
</feature>
<protein>
    <submittedName>
        <fullName evidence="2">Uncharacterized protein</fullName>
    </submittedName>
</protein>
<dbReference type="Proteomes" id="UP001152622">
    <property type="component" value="Chromosome 9"/>
</dbReference>
<sequence>MSRHIFGDAHTHLRSSAAGTFGGPLVRAQSPVPASPGGGSPVSRDPEGCRRDSAPPKFNDVSHQFRSISAPRCTRKGTGRECDSDCLGCTSGSCQGEGSGFACLSPRRASPARSRWIMSARPRGERNTAAARIAEMPLRFNGRLAGAPPPVPETQALAAGTVPSLRRGRLQPPHLFGTSRFSITSPLLRSFLVSQ</sequence>
<evidence type="ECO:0000313" key="2">
    <source>
        <dbReference type="EMBL" id="KAJ8350009.1"/>
    </source>
</evidence>
<dbReference type="EMBL" id="JAINUF010000009">
    <property type="protein sequence ID" value="KAJ8350009.1"/>
    <property type="molecule type" value="Genomic_DNA"/>
</dbReference>
<accession>A0A9Q1F2W9</accession>
<reference evidence="2" key="1">
    <citation type="journal article" date="2023" name="Science">
        <title>Genome structures resolve the early diversification of teleost fishes.</title>
        <authorList>
            <person name="Parey E."/>
            <person name="Louis A."/>
            <person name="Montfort J."/>
            <person name="Bouchez O."/>
            <person name="Roques C."/>
            <person name="Iampietro C."/>
            <person name="Lluch J."/>
            <person name="Castinel A."/>
            <person name="Donnadieu C."/>
            <person name="Desvignes T."/>
            <person name="Floi Bucao C."/>
            <person name="Jouanno E."/>
            <person name="Wen M."/>
            <person name="Mejri S."/>
            <person name="Dirks R."/>
            <person name="Jansen H."/>
            <person name="Henkel C."/>
            <person name="Chen W.J."/>
            <person name="Zahm M."/>
            <person name="Cabau C."/>
            <person name="Klopp C."/>
            <person name="Thompson A.W."/>
            <person name="Robinson-Rechavi M."/>
            <person name="Braasch I."/>
            <person name="Lecointre G."/>
            <person name="Bobe J."/>
            <person name="Postlethwait J.H."/>
            <person name="Berthelot C."/>
            <person name="Roest Crollius H."/>
            <person name="Guiguen Y."/>
        </authorList>
    </citation>
    <scope>NUCLEOTIDE SEQUENCE</scope>
    <source>
        <strain evidence="2">WJC10195</strain>
    </source>
</reference>
<gene>
    <name evidence="2" type="ORF">SKAU_G00251390</name>
</gene>
<feature type="compositionally biased region" description="Basic and acidic residues" evidence="1">
    <location>
        <begin position="44"/>
        <end position="54"/>
    </location>
</feature>
<keyword evidence="3" id="KW-1185">Reference proteome</keyword>